<comment type="caution">
    <text evidence="1">The sequence shown here is derived from an EMBL/GenBank/DDBJ whole genome shotgun (WGS) entry which is preliminary data.</text>
</comment>
<evidence type="ECO:0000313" key="1">
    <source>
        <dbReference type="EMBL" id="EMJ84567.1"/>
    </source>
</evidence>
<sequence length="48" mass="5482">MISYPMFLPLFDTIPGGVSAIDSTIKRIDLINLNMQNLFFNFVSRSED</sequence>
<proteinExistence type="predicted"/>
<dbReference type="EMBL" id="ANMU01000016">
    <property type="protein sequence ID" value="EMJ84567.1"/>
    <property type="molecule type" value="Genomic_DNA"/>
</dbReference>
<reference evidence="1 2" key="1">
    <citation type="submission" date="2013-01" db="EMBL/GenBank/DDBJ databases">
        <authorList>
            <person name="Harkins D.M."/>
            <person name="Durkin A.S."/>
            <person name="Brinkac L.M."/>
            <person name="Haft D.H."/>
            <person name="Selengut J.D."/>
            <person name="Sanka R."/>
            <person name="DePew J."/>
            <person name="Purushe J."/>
            <person name="Galloway R.L."/>
            <person name="Vinetz J.M."/>
            <person name="Sutton G.G."/>
            <person name="Nierman W.C."/>
            <person name="Fouts D.E."/>
        </authorList>
    </citation>
    <scope>NUCLEOTIDE SEQUENCE [LARGE SCALE GENOMIC DNA]</scope>
    <source>
        <strain evidence="1 2">Sponselee CDC</strain>
    </source>
</reference>
<evidence type="ECO:0000313" key="2">
    <source>
        <dbReference type="Proteomes" id="UP000011873"/>
    </source>
</evidence>
<gene>
    <name evidence="1" type="ORF">LEP1GSC016_4279</name>
</gene>
<dbReference type="AlphaFoldDB" id="M6BXX1"/>
<dbReference type="PATRIC" id="fig|1218567.3.peg.334"/>
<name>M6BXX1_LEPBO</name>
<protein>
    <submittedName>
        <fullName evidence="1">Uncharacterized protein</fullName>
    </submittedName>
</protein>
<organism evidence="1 2">
    <name type="scientific">Leptospira borgpetersenii serovar Hardjo-bovis str. Sponselee</name>
    <dbReference type="NCBI Taxonomy" id="1303729"/>
    <lineage>
        <taxon>Bacteria</taxon>
        <taxon>Pseudomonadati</taxon>
        <taxon>Spirochaetota</taxon>
        <taxon>Spirochaetia</taxon>
        <taxon>Leptospirales</taxon>
        <taxon>Leptospiraceae</taxon>
        <taxon>Leptospira</taxon>
    </lineage>
</organism>
<dbReference type="Proteomes" id="UP000011873">
    <property type="component" value="Unassembled WGS sequence"/>
</dbReference>
<accession>M6BXX1</accession>